<protein>
    <submittedName>
        <fullName evidence="1">Uncharacterized protein</fullName>
    </submittedName>
</protein>
<dbReference type="GO" id="GO:0008168">
    <property type="term" value="F:methyltransferase activity"/>
    <property type="evidence" value="ECO:0007669"/>
    <property type="project" value="InterPro"/>
</dbReference>
<dbReference type="Gene3D" id="3.40.50.150">
    <property type="entry name" value="Vaccinia Virus protein VP39"/>
    <property type="match status" value="1"/>
</dbReference>
<accession>A0A4Q9JU29</accession>
<gene>
    <name evidence="1" type="ORF">DU473_05450</name>
</gene>
<dbReference type="SUPFAM" id="SSF53335">
    <property type="entry name" value="S-adenosyl-L-methionine-dependent methyltransferases"/>
    <property type="match status" value="1"/>
</dbReference>
<dbReference type="AlphaFoldDB" id="A0A4Q9JU29"/>
<reference evidence="1 2" key="1">
    <citation type="submission" date="2018-07" db="EMBL/GenBank/DDBJ databases">
        <title>Campylobacter zealandensis sp. nov., isolated from birds and water in New Zealand.</title>
        <authorList>
            <person name="Wilkinson D.A."/>
            <person name="Biggs P.J."/>
            <person name="French N.P."/>
            <person name="Midwinter A.C."/>
        </authorList>
    </citation>
    <scope>NUCLEOTIDE SEQUENCE [LARGE SCALE GENOMIC DNA]</scope>
    <source>
        <strain evidence="1 2">B423b</strain>
    </source>
</reference>
<comment type="caution">
    <text evidence="1">The sequence shown here is derived from an EMBL/GenBank/DDBJ whole genome shotgun (WGS) entry which is preliminary data.</text>
</comment>
<dbReference type="EMBL" id="QPGR01000009">
    <property type="protein sequence ID" value="TBR80475.1"/>
    <property type="molecule type" value="Genomic_DNA"/>
</dbReference>
<evidence type="ECO:0000313" key="1">
    <source>
        <dbReference type="EMBL" id="TBR80475.1"/>
    </source>
</evidence>
<dbReference type="Proteomes" id="UP000292583">
    <property type="component" value="Unassembled WGS sequence"/>
</dbReference>
<dbReference type="InterPro" id="IPR029063">
    <property type="entry name" value="SAM-dependent_MTases_sf"/>
</dbReference>
<dbReference type="InterPro" id="IPR002052">
    <property type="entry name" value="DNA_methylase_N6_adenine_CS"/>
</dbReference>
<sequence>MQKHLDENTTINLGSFYTPSFVVEMVYKLLEKHIKNLNSYTFLDSSCGYGDFFTKDFKYIGADIDKIALEKVKINHIFHTNALLNINREKFKIKKNEKLIIIGNPPYNDKTSIINAKIKKELFSCDEKLKYRDLGISFLRSYECLEPDFICVLHPLSYLIKEANFKALKDFKQKYKLVDGLIISSSIFTPKSSTHFPIIISFYKKDKKGMDFEYIKNFTFKSVENYSFCLKDFDFINNYVRKYPNLNDKRKAIAYFHTLRDINALKRNKTFMKNINSNTIKVFKENLTYYIYIHFFKEFCYKLPYCFGNLDIFIDKDKFLKIEQELLNWFYKKEFDKQKIENYFKMLFSTYLKE</sequence>
<dbReference type="PROSITE" id="PS00092">
    <property type="entry name" value="N6_MTASE"/>
    <property type="match status" value="1"/>
</dbReference>
<dbReference type="PRINTS" id="PR00507">
    <property type="entry name" value="N12N6MTFRASE"/>
</dbReference>
<dbReference type="GO" id="GO:0003676">
    <property type="term" value="F:nucleic acid binding"/>
    <property type="evidence" value="ECO:0007669"/>
    <property type="project" value="InterPro"/>
</dbReference>
<dbReference type="OrthoDB" id="5328403at2"/>
<proteinExistence type="predicted"/>
<dbReference type="GO" id="GO:0032259">
    <property type="term" value="P:methylation"/>
    <property type="evidence" value="ECO:0007669"/>
    <property type="project" value="InterPro"/>
</dbReference>
<name>A0A4Q9JU29_9BACT</name>
<keyword evidence="2" id="KW-1185">Reference proteome</keyword>
<organism evidence="1 2">
    <name type="scientific">Campylobacter novaezeelandiae</name>
    <dbReference type="NCBI Taxonomy" id="2267891"/>
    <lineage>
        <taxon>Bacteria</taxon>
        <taxon>Pseudomonadati</taxon>
        <taxon>Campylobacterota</taxon>
        <taxon>Epsilonproteobacteria</taxon>
        <taxon>Campylobacterales</taxon>
        <taxon>Campylobacteraceae</taxon>
        <taxon>Campylobacter</taxon>
    </lineage>
</organism>
<evidence type="ECO:0000313" key="2">
    <source>
        <dbReference type="Proteomes" id="UP000292583"/>
    </source>
</evidence>